<evidence type="ECO:0000256" key="7">
    <source>
        <dbReference type="ARBA" id="ARBA00067292"/>
    </source>
</evidence>
<dbReference type="GO" id="GO:0050660">
    <property type="term" value="F:flavin adenine dinucleotide binding"/>
    <property type="evidence" value="ECO:0007669"/>
    <property type="project" value="InterPro"/>
</dbReference>
<evidence type="ECO:0000256" key="5">
    <source>
        <dbReference type="ARBA" id="ARBA00023002"/>
    </source>
</evidence>
<evidence type="ECO:0000313" key="12">
    <source>
        <dbReference type="Proteomes" id="UP000333828"/>
    </source>
</evidence>
<dbReference type="GO" id="GO:0003995">
    <property type="term" value="F:acyl-CoA dehydrogenase activity"/>
    <property type="evidence" value="ECO:0007669"/>
    <property type="project" value="InterPro"/>
</dbReference>
<dbReference type="InterPro" id="IPR013786">
    <property type="entry name" value="AcylCoA_DH/ox_N"/>
</dbReference>
<feature type="domain" description="Acyl-CoA dehydrogenase/oxidase N-terminal" evidence="10">
    <location>
        <begin position="9"/>
        <end position="120"/>
    </location>
</feature>
<evidence type="ECO:0000313" key="11">
    <source>
        <dbReference type="EMBL" id="VVE50974.1"/>
    </source>
</evidence>
<organism evidence="11 12">
    <name type="scientific">Pandoraea iniqua</name>
    <dbReference type="NCBI Taxonomy" id="2508288"/>
    <lineage>
        <taxon>Bacteria</taxon>
        <taxon>Pseudomonadati</taxon>
        <taxon>Pseudomonadota</taxon>
        <taxon>Betaproteobacteria</taxon>
        <taxon>Burkholderiales</taxon>
        <taxon>Burkholderiaceae</taxon>
        <taxon>Pandoraea</taxon>
    </lineage>
</organism>
<dbReference type="Pfam" id="PF02771">
    <property type="entry name" value="Acyl-CoA_dh_N"/>
    <property type="match status" value="1"/>
</dbReference>
<dbReference type="EC" id="1.3.8.11" evidence="6"/>
<dbReference type="Gene3D" id="2.40.110.10">
    <property type="entry name" value="Butyryl-CoA Dehydrogenase, subunit A, domain 2"/>
    <property type="match status" value="1"/>
</dbReference>
<dbReference type="InterPro" id="IPR009075">
    <property type="entry name" value="AcylCo_DH/oxidase_C"/>
</dbReference>
<dbReference type="FunFam" id="1.10.540.10:FF:000001">
    <property type="entry name" value="Very long-chain-specific acyl-CoA dehydrogenase, mitochondrial"/>
    <property type="match status" value="1"/>
</dbReference>
<dbReference type="FunFam" id="2.40.110.10:FF:000009">
    <property type="entry name" value="Acyl-CoA dehydrogenase"/>
    <property type="match status" value="1"/>
</dbReference>
<keyword evidence="5" id="KW-0560">Oxidoreductase</keyword>
<dbReference type="Gene3D" id="1.20.140.10">
    <property type="entry name" value="Butyryl-CoA Dehydrogenase, subunit A, domain 3"/>
    <property type="match status" value="1"/>
</dbReference>
<dbReference type="InterPro" id="IPR006091">
    <property type="entry name" value="Acyl-CoA_Oxase/DH_mid-dom"/>
</dbReference>
<dbReference type="Proteomes" id="UP000333828">
    <property type="component" value="Unassembled WGS sequence"/>
</dbReference>
<evidence type="ECO:0000256" key="3">
    <source>
        <dbReference type="ARBA" id="ARBA00022630"/>
    </source>
</evidence>
<evidence type="ECO:0000259" key="10">
    <source>
        <dbReference type="Pfam" id="PF02771"/>
    </source>
</evidence>
<protein>
    <recommendedName>
        <fullName evidence="7">Cyclohexane-1-carbonyl-CoA dehydrogenase</fullName>
        <ecNumber evidence="6">1.3.8.11</ecNumber>
    </recommendedName>
</protein>
<evidence type="ECO:0000259" key="9">
    <source>
        <dbReference type="Pfam" id="PF02770"/>
    </source>
</evidence>
<dbReference type="Gene3D" id="1.10.540.10">
    <property type="entry name" value="Acyl-CoA dehydrogenase/oxidase, N-terminal domain"/>
    <property type="match status" value="1"/>
</dbReference>
<dbReference type="PANTHER" id="PTHR43884:SF12">
    <property type="entry name" value="ISOVALERYL-COA DEHYDROGENASE, MITOCHONDRIAL-RELATED"/>
    <property type="match status" value="1"/>
</dbReference>
<reference evidence="11 12" key="1">
    <citation type="submission" date="2019-08" db="EMBL/GenBank/DDBJ databases">
        <authorList>
            <person name="Peeters C."/>
        </authorList>
    </citation>
    <scope>NUCLEOTIDE SEQUENCE [LARGE SCALE GENOMIC DNA]</scope>
    <source>
        <strain evidence="11 12">LMG 31115</strain>
    </source>
</reference>
<keyword evidence="3" id="KW-0285">Flavoprotein</keyword>
<evidence type="ECO:0000259" key="8">
    <source>
        <dbReference type="Pfam" id="PF00441"/>
    </source>
</evidence>
<dbReference type="InterPro" id="IPR046373">
    <property type="entry name" value="Acyl-CoA_Oxase/DH_mid-dom_sf"/>
</dbReference>
<dbReference type="FunFam" id="1.20.140.10:FF:000001">
    <property type="entry name" value="Acyl-CoA dehydrogenase"/>
    <property type="match status" value="1"/>
</dbReference>
<dbReference type="AlphaFoldDB" id="A0A5E4YQ09"/>
<evidence type="ECO:0000256" key="2">
    <source>
        <dbReference type="ARBA" id="ARBA00009347"/>
    </source>
</evidence>
<comment type="cofactor">
    <cofactor evidence="1">
        <name>FAD</name>
        <dbReference type="ChEBI" id="CHEBI:57692"/>
    </cofactor>
</comment>
<evidence type="ECO:0000256" key="6">
    <source>
        <dbReference type="ARBA" id="ARBA00066361"/>
    </source>
</evidence>
<feature type="domain" description="Acyl-CoA dehydrogenase/oxidase C-terminal" evidence="8">
    <location>
        <begin position="231"/>
        <end position="385"/>
    </location>
</feature>
<dbReference type="Pfam" id="PF00441">
    <property type="entry name" value="Acyl-CoA_dh_1"/>
    <property type="match status" value="1"/>
</dbReference>
<dbReference type="PROSITE" id="PS00072">
    <property type="entry name" value="ACYL_COA_DH_1"/>
    <property type="match status" value="1"/>
</dbReference>
<dbReference type="InterPro" id="IPR006089">
    <property type="entry name" value="Acyl-CoA_DH_CS"/>
</dbReference>
<dbReference type="RefSeq" id="WP_150686088.1">
    <property type="nucleotide sequence ID" value="NZ_CABPSI010000005.1"/>
</dbReference>
<evidence type="ECO:0000256" key="1">
    <source>
        <dbReference type="ARBA" id="ARBA00001974"/>
    </source>
</evidence>
<feature type="domain" description="Acyl-CoA oxidase/dehydrogenase middle" evidence="9">
    <location>
        <begin position="124"/>
        <end position="218"/>
    </location>
</feature>
<dbReference type="PIRSF" id="PIRSF016578">
    <property type="entry name" value="HsaA"/>
    <property type="match status" value="1"/>
</dbReference>
<dbReference type="SUPFAM" id="SSF47203">
    <property type="entry name" value="Acyl-CoA dehydrogenase C-terminal domain-like"/>
    <property type="match status" value="1"/>
</dbReference>
<dbReference type="EMBL" id="CABPSI010000005">
    <property type="protein sequence ID" value="VVE50974.1"/>
    <property type="molecule type" value="Genomic_DNA"/>
</dbReference>
<dbReference type="Pfam" id="PF02770">
    <property type="entry name" value="Acyl-CoA_dh_M"/>
    <property type="match status" value="1"/>
</dbReference>
<dbReference type="InterPro" id="IPR037069">
    <property type="entry name" value="AcylCoA_DH/ox_N_sf"/>
</dbReference>
<dbReference type="InterPro" id="IPR036250">
    <property type="entry name" value="AcylCo_DH-like_C"/>
</dbReference>
<dbReference type="PROSITE" id="PS00073">
    <property type="entry name" value="ACYL_COA_DH_2"/>
    <property type="match status" value="1"/>
</dbReference>
<evidence type="ECO:0000256" key="4">
    <source>
        <dbReference type="ARBA" id="ARBA00022827"/>
    </source>
</evidence>
<keyword evidence="4" id="KW-0274">FAD</keyword>
<sequence>MTSKGLDSESFELLLATVQRFIRERLVPAENDVEEHDDVPAALVEDMKEMGLFGLSIPEEYGGIGLSMAQEVRVAYEFGQTSLAFRSVFGTNVGIGSQGILMDGTEAQKSDLLPRVASGELVMSFALTEPDAGSDPAALKTRAVLDGDTYVIDGVKRFITNAPRAGAFTLMARTGGEGAGGISAFIVPADTPGLSLGKPDKKMGQRGTKTCDVVLDGVRVPAANIIGGEAGKGFKTAMKVLDRGRLHVAALSCGMAQRILNEAVAYARERKQFGQRIGDFQLVQAMLADSQAELYAGWSMVQDCANRYDAKPAGKRDAEVSMLASCAKLFCTEMVGRVADRGVQVHGGAGYINEYKVERFYRDVRLLRLYEGTTQIQQLIIGRALMQDD</sequence>
<comment type="similarity">
    <text evidence="2">Belongs to the acyl-CoA dehydrogenase family.</text>
</comment>
<keyword evidence="12" id="KW-1185">Reference proteome</keyword>
<dbReference type="InterPro" id="IPR009100">
    <property type="entry name" value="AcylCoA_DH/oxidase_NM_dom_sf"/>
</dbReference>
<gene>
    <name evidence="11" type="ORF">PIN31115_04667</name>
</gene>
<dbReference type="PANTHER" id="PTHR43884">
    <property type="entry name" value="ACYL-COA DEHYDROGENASE"/>
    <property type="match status" value="1"/>
</dbReference>
<proteinExistence type="inferred from homology"/>
<accession>A0A5E4YQ09</accession>
<name>A0A5E4YQ09_9BURK</name>
<dbReference type="SUPFAM" id="SSF56645">
    <property type="entry name" value="Acyl-CoA dehydrogenase NM domain-like"/>
    <property type="match status" value="1"/>
</dbReference>